<dbReference type="KEGG" id="nsh:GXM_01542"/>
<reference evidence="1 2" key="1">
    <citation type="submission" date="2019-10" db="EMBL/GenBank/DDBJ databases">
        <title>Genomic and transcriptomic insights into the perfect genentic adaptation of a filamentous nitrogen-fixing cyanobacterium to rice fields.</title>
        <authorList>
            <person name="Chen Z."/>
        </authorList>
    </citation>
    <scope>NUCLEOTIDE SEQUENCE [LARGE SCALE GENOMIC DNA]</scope>
    <source>
        <strain evidence="1">CCNUC1</strain>
    </source>
</reference>
<gene>
    <name evidence="1" type="ORF">GXM_01542</name>
</gene>
<proteinExistence type="predicted"/>
<evidence type="ECO:0000313" key="2">
    <source>
        <dbReference type="Proteomes" id="UP000326678"/>
    </source>
</evidence>
<keyword evidence="2" id="KW-1185">Reference proteome</keyword>
<organism evidence="1 2">
    <name type="scientific">Nostoc sphaeroides CCNUC1</name>
    <dbReference type="NCBI Taxonomy" id="2653204"/>
    <lineage>
        <taxon>Bacteria</taxon>
        <taxon>Bacillati</taxon>
        <taxon>Cyanobacteriota</taxon>
        <taxon>Cyanophyceae</taxon>
        <taxon>Nostocales</taxon>
        <taxon>Nostocaceae</taxon>
        <taxon>Nostoc</taxon>
    </lineage>
</organism>
<dbReference type="EMBL" id="CP045226">
    <property type="protein sequence ID" value="QFS44069.1"/>
    <property type="molecule type" value="Genomic_DNA"/>
</dbReference>
<accession>A0A5P8VVZ4</accession>
<dbReference type="AlphaFoldDB" id="A0A5P8VVZ4"/>
<protein>
    <submittedName>
        <fullName evidence="1">Uncharacterized protein</fullName>
    </submittedName>
</protein>
<name>A0A5P8VVZ4_9NOSO</name>
<sequence length="45" mass="4940">MRVEVMEFALGCDISTVSLLLVNQLFQTCVYTVAQASRRVGEGCT</sequence>
<evidence type="ECO:0000313" key="1">
    <source>
        <dbReference type="EMBL" id="QFS44069.1"/>
    </source>
</evidence>
<dbReference type="Proteomes" id="UP000326678">
    <property type="component" value="Chromosome Gxm1"/>
</dbReference>